<protein>
    <submittedName>
        <fullName evidence="3">Uncharacterized protein</fullName>
    </submittedName>
</protein>
<dbReference type="EMBL" id="KL584715">
    <property type="protein sequence ID" value="KEQ70921.1"/>
    <property type="molecule type" value="Genomic_DNA"/>
</dbReference>
<dbReference type="HOGENOM" id="CLU_567378_0_0_1"/>
<keyword evidence="4" id="KW-1185">Reference proteome</keyword>
<organism evidence="3 4">
    <name type="scientific">Aureobasidium namibiae CBS 147.97</name>
    <dbReference type="NCBI Taxonomy" id="1043004"/>
    <lineage>
        <taxon>Eukaryota</taxon>
        <taxon>Fungi</taxon>
        <taxon>Dikarya</taxon>
        <taxon>Ascomycota</taxon>
        <taxon>Pezizomycotina</taxon>
        <taxon>Dothideomycetes</taxon>
        <taxon>Dothideomycetidae</taxon>
        <taxon>Dothideales</taxon>
        <taxon>Saccotheciaceae</taxon>
        <taxon>Aureobasidium</taxon>
    </lineage>
</organism>
<reference evidence="3 4" key="1">
    <citation type="journal article" date="2014" name="BMC Genomics">
        <title>Genome sequencing of four Aureobasidium pullulans varieties: biotechnological potential, stress tolerance, and description of new species.</title>
        <authorList>
            <person name="Gostin Ar C."/>
            <person name="Ohm R.A."/>
            <person name="Kogej T."/>
            <person name="Sonjak S."/>
            <person name="Turk M."/>
            <person name="Zajc J."/>
            <person name="Zalar P."/>
            <person name="Grube M."/>
            <person name="Sun H."/>
            <person name="Han J."/>
            <person name="Sharma A."/>
            <person name="Chiniquy J."/>
            <person name="Ngan C.Y."/>
            <person name="Lipzen A."/>
            <person name="Barry K."/>
            <person name="Grigoriev I.V."/>
            <person name="Gunde-Cimerman N."/>
        </authorList>
    </citation>
    <scope>NUCLEOTIDE SEQUENCE [LARGE SCALE GENOMIC DNA]</scope>
    <source>
        <strain evidence="3 4">CBS 147.97</strain>
    </source>
</reference>
<dbReference type="GeneID" id="25413924"/>
<sequence length="481" mass="52773">MSHTRPSLPVGRRIERTKAIKRTPLSIIDSYREATDLLSSTSVRLLFKHIPCIDCTSHHLLANALMSFIWPGSSIEPRAIFDNAPHHHEQCGKLIPTVVYTELALLNALLANLATSSYQLVTPIYIHLHDSSSACCRWIGAKSSRRWCHRGVSTWWGGELSNTSILKRSAKSTSSTAMTSRNTSASSSSNTAYTHDEATSLLPHERTPTGKKQAQHPSTSTISSATASLHHILTLHPRQIAVLEAARAEEEAVTAAQRASQGDGETEEEMNRHVLSRIDCIEIDLWHERIRDYEAAELGLVRAEELGLVRDGAGEEEEGRQDVSVEVDEVDGARLSRVQTYINDFADVEGGGYGSGGGKRRKLSSVAHTARLGSTSLSLNHFHPYFWVDVMGICLLVVLVLGLLVWIGLEIRYDREGICRGAGIGAVFFWVAVQIIVSVGMGLMLQVPVHRGLVPFVLPMWVVGTFSTVVAFKALAGCLRD</sequence>
<gene>
    <name evidence="3" type="ORF">M436DRAFT_65737</name>
</gene>
<keyword evidence="2" id="KW-0812">Transmembrane</keyword>
<dbReference type="OrthoDB" id="3940533at2759"/>
<evidence type="ECO:0000313" key="4">
    <source>
        <dbReference type="Proteomes" id="UP000027730"/>
    </source>
</evidence>
<feature type="compositionally biased region" description="Low complexity" evidence="1">
    <location>
        <begin position="171"/>
        <end position="193"/>
    </location>
</feature>
<keyword evidence="2" id="KW-1133">Transmembrane helix</keyword>
<dbReference type="Proteomes" id="UP000027730">
    <property type="component" value="Unassembled WGS sequence"/>
</dbReference>
<evidence type="ECO:0000256" key="2">
    <source>
        <dbReference type="SAM" id="Phobius"/>
    </source>
</evidence>
<feature type="transmembrane region" description="Helical" evidence="2">
    <location>
        <begin position="456"/>
        <end position="476"/>
    </location>
</feature>
<proteinExistence type="predicted"/>
<evidence type="ECO:0000256" key="1">
    <source>
        <dbReference type="SAM" id="MobiDB-lite"/>
    </source>
</evidence>
<dbReference type="AlphaFoldDB" id="A0A074X8F9"/>
<accession>A0A074X8F9</accession>
<feature type="compositionally biased region" description="Basic and acidic residues" evidence="1">
    <location>
        <begin position="194"/>
        <end position="208"/>
    </location>
</feature>
<feature type="transmembrane region" description="Helical" evidence="2">
    <location>
        <begin position="421"/>
        <end position="444"/>
    </location>
</feature>
<feature type="transmembrane region" description="Helical" evidence="2">
    <location>
        <begin position="385"/>
        <end position="409"/>
    </location>
</feature>
<name>A0A074X8F9_9PEZI</name>
<dbReference type="RefSeq" id="XP_013425219.1">
    <property type="nucleotide sequence ID" value="XM_013569765.1"/>
</dbReference>
<evidence type="ECO:0000313" key="3">
    <source>
        <dbReference type="EMBL" id="KEQ70921.1"/>
    </source>
</evidence>
<feature type="region of interest" description="Disordered" evidence="1">
    <location>
        <begin position="168"/>
        <end position="223"/>
    </location>
</feature>
<keyword evidence="2" id="KW-0472">Membrane</keyword>